<keyword evidence="7" id="KW-1185">Reference proteome</keyword>
<evidence type="ECO:0000259" key="4">
    <source>
        <dbReference type="PROSITE" id="PS50026"/>
    </source>
</evidence>
<dbReference type="PROSITE" id="PS50026">
    <property type="entry name" value="EGF_3"/>
    <property type="match status" value="1"/>
</dbReference>
<feature type="domain" description="BPP" evidence="5">
    <location>
        <begin position="76"/>
        <end position="385"/>
    </location>
</feature>
<keyword evidence="2 3" id="KW-1015">Disulfide bond</keyword>
<dbReference type="PROSITE" id="PS00022">
    <property type="entry name" value="EGF_1"/>
    <property type="match status" value="1"/>
</dbReference>
<dbReference type="KEGG" id="cdet:87946057"/>
<proteinExistence type="predicted"/>
<dbReference type="InterPro" id="IPR011042">
    <property type="entry name" value="6-blade_b-propeller_TolB-like"/>
</dbReference>
<feature type="domain" description="BPP" evidence="5">
    <location>
        <begin position="462"/>
        <end position="801"/>
    </location>
</feature>
<evidence type="ECO:0000256" key="3">
    <source>
        <dbReference type="PROSITE-ProRule" id="PRU00076"/>
    </source>
</evidence>
<dbReference type="PANTHER" id="PTHR14949:SF56">
    <property type="entry name" value="EGF-LIKE-DOMAIN, MULTIPLE 7"/>
    <property type="match status" value="1"/>
</dbReference>
<dbReference type="Gene3D" id="2.10.25.10">
    <property type="entry name" value="Laminin"/>
    <property type="match status" value="1"/>
</dbReference>
<evidence type="ECO:0000259" key="5">
    <source>
        <dbReference type="PROSITE" id="PS51662"/>
    </source>
</evidence>
<dbReference type="Proteomes" id="UP001322277">
    <property type="component" value="Chromosome 6"/>
</dbReference>
<dbReference type="GeneID" id="87946057"/>
<name>A0AAX4INI6_9PEZI</name>
<evidence type="ECO:0000256" key="2">
    <source>
        <dbReference type="ARBA" id="ARBA00023157"/>
    </source>
</evidence>
<comment type="caution">
    <text evidence="3">Lacks conserved residue(s) required for the propagation of feature annotation.</text>
</comment>
<feature type="domain" description="EGF-like" evidence="4">
    <location>
        <begin position="436"/>
        <end position="468"/>
    </location>
</feature>
<dbReference type="InterPro" id="IPR003431">
    <property type="entry name" value="B-propeller_Phytase"/>
</dbReference>
<dbReference type="InterPro" id="IPR000742">
    <property type="entry name" value="EGF"/>
</dbReference>
<dbReference type="Pfam" id="PF02333">
    <property type="entry name" value="Phytase"/>
    <property type="match status" value="1"/>
</dbReference>
<dbReference type="PROSITE" id="PS01186">
    <property type="entry name" value="EGF_2"/>
    <property type="match status" value="1"/>
</dbReference>
<accession>A0AAX4INI6</accession>
<evidence type="ECO:0000256" key="1">
    <source>
        <dbReference type="ARBA" id="ARBA00022729"/>
    </source>
</evidence>
<dbReference type="SUPFAM" id="SSF50956">
    <property type="entry name" value="Thermostable phytase (3-phytase)"/>
    <property type="match status" value="2"/>
</dbReference>
<dbReference type="Gene3D" id="2.120.10.30">
    <property type="entry name" value="TolB, C-terminal domain"/>
    <property type="match status" value="2"/>
</dbReference>
<dbReference type="RefSeq" id="XP_062781764.1">
    <property type="nucleotide sequence ID" value="XM_062925713.1"/>
</dbReference>
<protein>
    <submittedName>
        <fullName evidence="6">EGF-like domain, Beta propeller phytase, six-bladed beta-propeller, TolB</fullName>
    </submittedName>
</protein>
<dbReference type="PROSITE" id="PS51662">
    <property type="entry name" value="BP_PHYTASE"/>
    <property type="match status" value="2"/>
</dbReference>
<keyword evidence="3" id="KW-0245">EGF-like domain</keyword>
<dbReference type="GO" id="GO:0016158">
    <property type="term" value="F:inositol hexakisphosphate 3-phosphatase activity"/>
    <property type="evidence" value="ECO:0007669"/>
    <property type="project" value="InterPro"/>
</dbReference>
<dbReference type="PANTHER" id="PTHR14949">
    <property type="entry name" value="EGF-LIKE-DOMAIN, MULTIPLE 7, 8"/>
    <property type="match status" value="1"/>
</dbReference>
<feature type="disulfide bond" evidence="3">
    <location>
        <begin position="440"/>
        <end position="450"/>
    </location>
</feature>
<evidence type="ECO:0000313" key="6">
    <source>
        <dbReference type="EMBL" id="WQF84540.1"/>
    </source>
</evidence>
<keyword evidence="1" id="KW-0732">Signal</keyword>
<dbReference type="InterPro" id="IPR050969">
    <property type="entry name" value="Dev_Signal_Modulators"/>
</dbReference>
<dbReference type="EMBL" id="CP137310">
    <property type="protein sequence ID" value="WQF84540.1"/>
    <property type="molecule type" value="Genomic_DNA"/>
</dbReference>
<feature type="disulfide bond" evidence="3">
    <location>
        <begin position="458"/>
        <end position="467"/>
    </location>
</feature>
<reference evidence="7" key="1">
    <citation type="journal article" date="2023" name="bioRxiv">
        <title>Complete genome of the Medicago anthracnose fungus, Colletotrichum destructivum, reveals a mini-chromosome-like region within a core chromosome.</title>
        <authorList>
            <person name="Lapalu N."/>
            <person name="Simon A."/>
            <person name="Lu A."/>
            <person name="Plaumann P.-L."/>
            <person name="Amselem J."/>
            <person name="Pigne S."/>
            <person name="Auger A."/>
            <person name="Koch C."/>
            <person name="Dallery J.-F."/>
            <person name="O'Connell R.J."/>
        </authorList>
    </citation>
    <scope>NUCLEOTIDE SEQUENCE [LARGE SCALE GENOMIC DNA]</scope>
    <source>
        <strain evidence="7">CBS 520.97</strain>
    </source>
</reference>
<gene>
    <name evidence="6" type="ORF">CDEST_09554</name>
</gene>
<sequence>MALGGDVGPLNVLASAHPAPVRKSDDMILNGLLLLPLPWRAFLLPVLPCRAAFFRLDINAMGIKHLACAAAVAAFAAHPWLATAAAPVNLELNITALTGGEIESDWTNVFYSREKSPLLLGNDGGAATGGFRAWDLNSDSPLSEVKAVITGRTKLVTTVYNATGKDLAVTIAMPDSVIHVYDLPAFTEIEAARTTKLGDWSAICSWRSKSLNDYVFLFGKTLVVQYLVRQGKSSVELVEVQSIPTPTEFSGCAVVQSQAKMIATADDDKDLYIFDLKESTTAPNVTKLGEASEDVTGVAVYASNSTGLDYLFVAQESSVAVYEYPFDLLGTVKLVGLEDIEVQGLSLYQGSTAKYPSGALGFAVEADNDVAGFGLLSLDGALSELGVSVNTAYDPRSQTGCRARSHICDACSGNGYCQENALGCACFAGFTGDKCDAFRCTDDCSAHGECVGPDLCKCASGWGGLHCSFLLVEPSFETEQNGGDGDDPAIWISPESADRSRIITTTKSTVGAGLGVFDLAGKLLQTIPAAEPNNVDIIYNFQAGDRKVDLAFAACRGDDTLCLFEMTSNGTLKEIPGGVQPVVPDYTVYGSCVYKSPKTGKQYLFVNEKSARYLQYELTATPNGTLQTALVRDFTGGSGGQVEGCVTDEDNGWIFLGEEPSALWRYGAEPDSKEAGLRIAQVGDGRTYADVEGVTLVYGARPDHGYVIVSNQGVSAYNVYRRAEPHDYVTTFTITGSADGRVDAVSNTDGIAAVGTHLGRDFPHGLVVTHDDANQLPDGSTSAEASFKLVSLEKILGAGALKSLNLLNDVDAKWDPRT</sequence>
<organism evidence="6 7">
    <name type="scientific">Colletotrichum destructivum</name>
    <dbReference type="NCBI Taxonomy" id="34406"/>
    <lineage>
        <taxon>Eukaryota</taxon>
        <taxon>Fungi</taxon>
        <taxon>Dikarya</taxon>
        <taxon>Ascomycota</taxon>
        <taxon>Pezizomycotina</taxon>
        <taxon>Sordariomycetes</taxon>
        <taxon>Hypocreomycetidae</taxon>
        <taxon>Glomerellales</taxon>
        <taxon>Glomerellaceae</taxon>
        <taxon>Colletotrichum</taxon>
        <taxon>Colletotrichum destructivum species complex</taxon>
    </lineage>
</organism>
<dbReference type="AlphaFoldDB" id="A0AAX4INI6"/>
<evidence type="ECO:0000313" key="7">
    <source>
        <dbReference type="Proteomes" id="UP001322277"/>
    </source>
</evidence>